<evidence type="ECO:0000256" key="2">
    <source>
        <dbReference type="ARBA" id="ARBA00022723"/>
    </source>
</evidence>
<comment type="caution">
    <text evidence="6">The sequence shown here is derived from an EMBL/GenBank/DDBJ whole genome shotgun (WGS) entry which is preliminary data.</text>
</comment>
<name>A0A9J5XP17_SOLCO</name>
<dbReference type="PANTHER" id="PTHR10543">
    <property type="entry name" value="BETA-CAROTENE DIOXYGENASE"/>
    <property type="match status" value="1"/>
</dbReference>
<dbReference type="PANTHER" id="PTHR10543:SF116">
    <property type="entry name" value="CAROTENOID CLEAVAGE DIOXYGENASE 4"/>
    <property type="match status" value="1"/>
</dbReference>
<dbReference type="AlphaFoldDB" id="A0A9J5XP17"/>
<comment type="cofactor">
    <cofactor evidence="5">
        <name>Fe(2+)</name>
        <dbReference type="ChEBI" id="CHEBI:29033"/>
    </cofactor>
    <text evidence="5">Binds 1 Fe(2+) ion per subunit.</text>
</comment>
<dbReference type="OrthoDB" id="1069523at2759"/>
<keyword evidence="3" id="KW-0560">Oxidoreductase</keyword>
<dbReference type="EMBL" id="JACXVP010000008">
    <property type="protein sequence ID" value="KAG5589239.1"/>
    <property type="molecule type" value="Genomic_DNA"/>
</dbReference>
<comment type="similarity">
    <text evidence="1">Belongs to the carotenoid oxygenase family.</text>
</comment>
<proteinExistence type="inferred from homology"/>
<evidence type="ECO:0000256" key="5">
    <source>
        <dbReference type="PIRSR" id="PIRSR604294-1"/>
    </source>
</evidence>
<reference evidence="6 7" key="1">
    <citation type="submission" date="2020-09" db="EMBL/GenBank/DDBJ databases">
        <title>De no assembly of potato wild relative species, Solanum commersonii.</title>
        <authorList>
            <person name="Cho K."/>
        </authorList>
    </citation>
    <scope>NUCLEOTIDE SEQUENCE [LARGE SCALE GENOMIC DNA]</scope>
    <source>
        <strain evidence="6">LZ3.2</strain>
        <tissue evidence="6">Leaf</tissue>
    </source>
</reference>
<sequence length="575" mass="64724">MNAFTFSFTYTLLFPYPKTLLFSPNRKSSYASPQAIPKKSSSAQHNKLKPLKKPLFEPSFLEVFLNACDDFIDTYIDPPRHPFIDPECVLSDNFAPVDELPPTECEVEKGTLPPCLNGAYIRNGPNPQYFPHGPFHFFDGDGMLHSTKISQGKAIFCSRYVKTYKYLVEKKAGYSVIPNVFSDFNNLIALVIRGAMSITRIIIGQFDPSNGFGPANTSLALFGGKLFALYESDVPYAIKLTPNGDIITIGSHNFDENLSINMTAHPKIDPNTNEVFAFRYDPILFPYLTYVRIHPNGVKSHDLPIFSMTRPSFVHDFAITKNYAIFPDIQIEMNLLGLITGGAPVGTNSRKVPRLGVIPRYAIDESEMRWFEVPGFNMMHAINAWEEDNGDTIVVIAPNILSIEHFLKRLDLVHATIEQVKIDLKTGKVSRNLMSKRNLELACINRTYIGKKNKYIYAAIADPLPKAKGVVKLDVSMLEIDQQPDCIVATRIFGPNCFCSEPFFVPKDHDNVFAADEDDGYVVCYMHNESTRESSFMVMDAKTHDLEIVAVVKLPHRVPYGFHGIFVKESDLNML</sequence>
<dbReference type="GO" id="GO:0016121">
    <property type="term" value="P:carotene catabolic process"/>
    <property type="evidence" value="ECO:0007669"/>
    <property type="project" value="TreeGrafter"/>
</dbReference>
<accession>A0A9J5XP17</accession>
<feature type="binding site" evidence="5">
    <location>
        <position position="265"/>
    </location>
    <ligand>
        <name>Fe cation</name>
        <dbReference type="ChEBI" id="CHEBI:24875"/>
        <note>catalytic</note>
    </ligand>
</feature>
<dbReference type="GO" id="GO:0010436">
    <property type="term" value="F:carotenoid dioxygenase activity"/>
    <property type="evidence" value="ECO:0007669"/>
    <property type="project" value="TreeGrafter"/>
</dbReference>
<keyword evidence="4 5" id="KW-0408">Iron</keyword>
<evidence type="ECO:0000313" key="6">
    <source>
        <dbReference type="EMBL" id="KAG5589239.1"/>
    </source>
</evidence>
<dbReference type="Proteomes" id="UP000824120">
    <property type="component" value="Chromosome 8"/>
</dbReference>
<feature type="binding site" evidence="5">
    <location>
        <position position="315"/>
    </location>
    <ligand>
        <name>Fe cation</name>
        <dbReference type="ChEBI" id="CHEBI:24875"/>
        <note>catalytic</note>
    </ligand>
</feature>
<feature type="binding site" evidence="5">
    <location>
        <position position="380"/>
    </location>
    <ligand>
        <name>Fe cation</name>
        <dbReference type="ChEBI" id="CHEBI:24875"/>
        <note>catalytic</note>
    </ligand>
</feature>
<evidence type="ECO:0000256" key="1">
    <source>
        <dbReference type="ARBA" id="ARBA00006787"/>
    </source>
</evidence>
<gene>
    <name evidence="6" type="ORF">H5410_039753</name>
</gene>
<dbReference type="Pfam" id="PF03055">
    <property type="entry name" value="RPE65"/>
    <property type="match status" value="1"/>
</dbReference>
<evidence type="ECO:0000313" key="7">
    <source>
        <dbReference type="Proteomes" id="UP000824120"/>
    </source>
</evidence>
<evidence type="ECO:0000256" key="3">
    <source>
        <dbReference type="ARBA" id="ARBA00022964"/>
    </source>
</evidence>
<feature type="binding site" evidence="5">
    <location>
        <position position="563"/>
    </location>
    <ligand>
        <name>Fe cation</name>
        <dbReference type="ChEBI" id="CHEBI:24875"/>
        <note>catalytic</note>
    </ligand>
</feature>
<keyword evidence="7" id="KW-1185">Reference proteome</keyword>
<dbReference type="InterPro" id="IPR004294">
    <property type="entry name" value="Carotenoid_Oase"/>
</dbReference>
<keyword evidence="2 5" id="KW-0479">Metal-binding</keyword>
<keyword evidence="3" id="KW-0223">Dioxygenase</keyword>
<evidence type="ECO:0008006" key="8">
    <source>
        <dbReference type="Google" id="ProtNLM"/>
    </source>
</evidence>
<dbReference type="GO" id="GO:0046872">
    <property type="term" value="F:metal ion binding"/>
    <property type="evidence" value="ECO:0007669"/>
    <property type="project" value="UniProtKB-KW"/>
</dbReference>
<organism evidence="6 7">
    <name type="scientific">Solanum commersonii</name>
    <name type="common">Commerson's wild potato</name>
    <name type="synonym">Commerson's nightshade</name>
    <dbReference type="NCBI Taxonomy" id="4109"/>
    <lineage>
        <taxon>Eukaryota</taxon>
        <taxon>Viridiplantae</taxon>
        <taxon>Streptophyta</taxon>
        <taxon>Embryophyta</taxon>
        <taxon>Tracheophyta</taxon>
        <taxon>Spermatophyta</taxon>
        <taxon>Magnoliopsida</taxon>
        <taxon>eudicotyledons</taxon>
        <taxon>Gunneridae</taxon>
        <taxon>Pentapetalae</taxon>
        <taxon>asterids</taxon>
        <taxon>lamiids</taxon>
        <taxon>Solanales</taxon>
        <taxon>Solanaceae</taxon>
        <taxon>Solanoideae</taxon>
        <taxon>Solaneae</taxon>
        <taxon>Solanum</taxon>
    </lineage>
</organism>
<evidence type="ECO:0000256" key="4">
    <source>
        <dbReference type="ARBA" id="ARBA00023004"/>
    </source>
</evidence>
<dbReference type="GO" id="GO:0009570">
    <property type="term" value="C:chloroplast stroma"/>
    <property type="evidence" value="ECO:0007669"/>
    <property type="project" value="TreeGrafter"/>
</dbReference>
<protein>
    <recommendedName>
        <fullName evidence="8">Carotenoid cleavage dioxygenase 4</fullName>
    </recommendedName>
</protein>